<dbReference type="PROSITE" id="PS50987">
    <property type="entry name" value="HTH_ARSR_2"/>
    <property type="match status" value="1"/>
</dbReference>
<dbReference type="SUPFAM" id="SSF46785">
    <property type="entry name" value="Winged helix' DNA-binding domain"/>
    <property type="match status" value="1"/>
</dbReference>
<reference evidence="5 6" key="1">
    <citation type="journal article" date="2019" name="Int. J. Syst. Evol. Microbiol.">
        <title>The Global Catalogue of Microorganisms (GCM) 10K type strain sequencing project: providing services to taxonomists for standard genome sequencing and annotation.</title>
        <authorList>
            <consortium name="The Broad Institute Genomics Platform"/>
            <consortium name="The Broad Institute Genome Sequencing Center for Infectious Disease"/>
            <person name="Wu L."/>
            <person name="Ma J."/>
        </authorList>
    </citation>
    <scope>NUCLEOTIDE SEQUENCE [LARGE SCALE GENOMIC DNA]</scope>
    <source>
        <strain evidence="5 6">JCM 15749</strain>
    </source>
</reference>
<dbReference type="InterPro" id="IPR001845">
    <property type="entry name" value="HTH_ArsR_DNA-bd_dom"/>
</dbReference>
<proteinExistence type="predicted"/>
<name>A0ABN2W3I6_9ACTN</name>
<dbReference type="Gene3D" id="1.10.10.10">
    <property type="entry name" value="Winged helix-like DNA-binding domain superfamily/Winged helix DNA-binding domain"/>
    <property type="match status" value="1"/>
</dbReference>
<evidence type="ECO:0000313" key="5">
    <source>
        <dbReference type="EMBL" id="GAA2082849.1"/>
    </source>
</evidence>
<keyword evidence="2" id="KW-0238">DNA-binding</keyword>
<evidence type="ECO:0000256" key="1">
    <source>
        <dbReference type="ARBA" id="ARBA00023015"/>
    </source>
</evidence>
<dbReference type="NCBIfam" id="NF033788">
    <property type="entry name" value="HTH_metalloreg"/>
    <property type="match status" value="1"/>
</dbReference>
<dbReference type="PRINTS" id="PR00778">
    <property type="entry name" value="HTHARSR"/>
</dbReference>
<evidence type="ECO:0000256" key="2">
    <source>
        <dbReference type="ARBA" id="ARBA00023125"/>
    </source>
</evidence>
<comment type="caution">
    <text evidence="5">The sequence shown here is derived from an EMBL/GenBank/DDBJ whole genome shotgun (WGS) entry which is preliminary data.</text>
</comment>
<dbReference type="InterPro" id="IPR036390">
    <property type="entry name" value="WH_DNA-bd_sf"/>
</dbReference>
<dbReference type="SMART" id="SM00418">
    <property type="entry name" value="HTH_ARSR"/>
    <property type="match status" value="1"/>
</dbReference>
<dbReference type="Pfam" id="PF01022">
    <property type="entry name" value="HTH_5"/>
    <property type="match status" value="1"/>
</dbReference>
<dbReference type="EMBL" id="BAAAPY010000010">
    <property type="protein sequence ID" value="GAA2082849.1"/>
    <property type="molecule type" value="Genomic_DNA"/>
</dbReference>
<protein>
    <submittedName>
        <fullName evidence="5">Metalloregulator ArsR/SmtB family transcription factor</fullName>
    </submittedName>
</protein>
<dbReference type="InterPro" id="IPR036388">
    <property type="entry name" value="WH-like_DNA-bd_sf"/>
</dbReference>
<evidence type="ECO:0000259" key="4">
    <source>
        <dbReference type="PROSITE" id="PS50987"/>
    </source>
</evidence>
<dbReference type="CDD" id="cd00090">
    <property type="entry name" value="HTH_ARSR"/>
    <property type="match status" value="1"/>
</dbReference>
<dbReference type="RefSeq" id="WP_344329155.1">
    <property type="nucleotide sequence ID" value="NZ_BAAAPY010000010.1"/>
</dbReference>
<keyword evidence="1" id="KW-0805">Transcription regulation</keyword>
<feature type="domain" description="HTH arsR-type" evidence="4">
    <location>
        <begin position="30"/>
        <end position="127"/>
    </location>
</feature>
<evidence type="ECO:0000256" key="3">
    <source>
        <dbReference type="ARBA" id="ARBA00023163"/>
    </source>
</evidence>
<dbReference type="InterPro" id="IPR051081">
    <property type="entry name" value="HTH_MetalResp_TranReg"/>
</dbReference>
<accession>A0ABN2W3I6</accession>
<dbReference type="Proteomes" id="UP001501480">
    <property type="component" value="Unassembled WGS sequence"/>
</dbReference>
<gene>
    <name evidence="5" type="ORF">GCM10009821_24740</name>
</gene>
<keyword evidence="3" id="KW-0804">Transcription</keyword>
<keyword evidence="6" id="KW-1185">Reference proteome</keyword>
<dbReference type="PANTHER" id="PTHR33154:SF18">
    <property type="entry name" value="ARSENICAL RESISTANCE OPERON REPRESSOR"/>
    <property type="match status" value="1"/>
</dbReference>
<evidence type="ECO:0000313" key="6">
    <source>
        <dbReference type="Proteomes" id="UP001501480"/>
    </source>
</evidence>
<sequence length="129" mass="13252">MDLIADPATVPVGDPEAGAACCASIVDETVGVEDAVRLAARFKAIGEPTRLRLLSLVAATEGQEACVCDLTEPVGLAQATVSHHLKVLVEAGLMTRSRRGTWSFYQLVPGALDDLAALLATPAGAAAGR</sequence>
<organism evidence="5 6">
    <name type="scientific">Aeromicrobium halocynthiae</name>
    <dbReference type="NCBI Taxonomy" id="560557"/>
    <lineage>
        <taxon>Bacteria</taxon>
        <taxon>Bacillati</taxon>
        <taxon>Actinomycetota</taxon>
        <taxon>Actinomycetes</taxon>
        <taxon>Propionibacteriales</taxon>
        <taxon>Nocardioidaceae</taxon>
        <taxon>Aeromicrobium</taxon>
    </lineage>
</organism>
<dbReference type="InterPro" id="IPR011991">
    <property type="entry name" value="ArsR-like_HTH"/>
</dbReference>
<dbReference type="PANTHER" id="PTHR33154">
    <property type="entry name" value="TRANSCRIPTIONAL REGULATOR, ARSR FAMILY"/>
    <property type="match status" value="1"/>
</dbReference>